<accession>A0ABN4HTY0</accession>
<keyword evidence="7" id="KW-1185">Reference proteome</keyword>
<dbReference type="RefSeq" id="WP_053195096.1">
    <property type="nucleotide sequence ID" value="NZ_CP011409.1"/>
</dbReference>
<reference evidence="7" key="1">
    <citation type="journal article" date="2015" name="Genome Announc.">
        <title>Complete Genome Sequence of Herbaspirillum hiltneri N3 (DSM 17495), Isolated from Surface-Sterilized Wheat Roots.</title>
        <authorList>
            <person name="Guizelini D."/>
            <person name="Saizaki P.M."/>
            <person name="Coimbra N.A."/>
            <person name="Weiss V.A."/>
            <person name="Faoro H."/>
            <person name="Sfeir M.Z."/>
            <person name="Baura V.A."/>
            <person name="Monteiro R.A."/>
            <person name="Chubatsu L.S."/>
            <person name="Souza E.M."/>
            <person name="Cruz L.M."/>
            <person name="Pedrosa F.O."/>
            <person name="Raittz R.T."/>
            <person name="Marchaukoski J.N."/>
            <person name="Steffens M.B."/>
        </authorList>
    </citation>
    <scope>NUCLEOTIDE SEQUENCE [LARGE SCALE GENOMIC DNA]</scope>
    <source>
        <strain evidence="7">N3</strain>
    </source>
</reference>
<evidence type="ECO:0000256" key="2">
    <source>
        <dbReference type="ARBA" id="ARBA00023015"/>
    </source>
</evidence>
<dbReference type="PANTHER" id="PTHR30537">
    <property type="entry name" value="HTH-TYPE TRANSCRIPTIONAL REGULATOR"/>
    <property type="match status" value="1"/>
</dbReference>
<dbReference type="Pfam" id="PF03466">
    <property type="entry name" value="LysR_substrate"/>
    <property type="match status" value="1"/>
</dbReference>
<dbReference type="InterPro" id="IPR058163">
    <property type="entry name" value="LysR-type_TF_proteobact-type"/>
</dbReference>
<dbReference type="PROSITE" id="PS50931">
    <property type="entry name" value="HTH_LYSR"/>
    <property type="match status" value="1"/>
</dbReference>
<dbReference type="InterPro" id="IPR000847">
    <property type="entry name" value="LysR_HTH_N"/>
</dbReference>
<protein>
    <submittedName>
        <fullName evidence="6">LysR family transcriptional regulator</fullName>
    </submittedName>
</protein>
<evidence type="ECO:0000313" key="7">
    <source>
        <dbReference type="Proteomes" id="UP000063429"/>
    </source>
</evidence>
<dbReference type="SUPFAM" id="SSF53850">
    <property type="entry name" value="Periplasmic binding protein-like II"/>
    <property type="match status" value="1"/>
</dbReference>
<gene>
    <name evidence="6" type="ORF">F506_01915</name>
</gene>
<keyword evidence="2" id="KW-0805">Transcription regulation</keyword>
<dbReference type="InterPro" id="IPR036390">
    <property type="entry name" value="WH_DNA-bd_sf"/>
</dbReference>
<feature type="domain" description="HTH lysR-type" evidence="5">
    <location>
        <begin position="1"/>
        <end position="59"/>
    </location>
</feature>
<dbReference type="InterPro" id="IPR036388">
    <property type="entry name" value="WH-like_DNA-bd_sf"/>
</dbReference>
<dbReference type="PRINTS" id="PR00039">
    <property type="entry name" value="HTHLYSR"/>
</dbReference>
<dbReference type="EMBL" id="CP011409">
    <property type="protein sequence ID" value="AKZ61592.1"/>
    <property type="molecule type" value="Genomic_DNA"/>
</dbReference>
<organism evidence="6 7">
    <name type="scientific">Herbaspirillum hiltneri N3</name>
    <dbReference type="NCBI Taxonomy" id="1262470"/>
    <lineage>
        <taxon>Bacteria</taxon>
        <taxon>Pseudomonadati</taxon>
        <taxon>Pseudomonadota</taxon>
        <taxon>Betaproteobacteria</taxon>
        <taxon>Burkholderiales</taxon>
        <taxon>Oxalobacteraceae</taxon>
        <taxon>Herbaspirillum</taxon>
    </lineage>
</organism>
<dbReference type="PANTHER" id="PTHR30537:SF72">
    <property type="entry name" value="LYSR FAMILY TRANSCRIPTIONAL REGULATOR"/>
    <property type="match status" value="1"/>
</dbReference>
<dbReference type="Proteomes" id="UP000063429">
    <property type="component" value="Chromosome"/>
</dbReference>
<evidence type="ECO:0000256" key="4">
    <source>
        <dbReference type="ARBA" id="ARBA00023163"/>
    </source>
</evidence>
<evidence type="ECO:0000259" key="5">
    <source>
        <dbReference type="PROSITE" id="PS50931"/>
    </source>
</evidence>
<evidence type="ECO:0000256" key="1">
    <source>
        <dbReference type="ARBA" id="ARBA00009437"/>
    </source>
</evidence>
<evidence type="ECO:0000256" key="3">
    <source>
        <dbReference type="ARBA" id="ARBA00023125"/>
    </source>
</evidence>
<dbReference type="Gene3D" id="1.10.10.10">
    <property type="entry name" value="Winged helix-like DNA-binding domain superfamily/Winged helix DNA-binding domain"/>
    <property type="match status" value="1"/>
</dbReference>
<proteinExistence type="inferred from homology"/>
<evidence type="ECO:0000313" key="6">
    <source>
        <dbReference type="EMBL" id="AKZ61592.1"/>
    </source>
</evidence>
<keyword evidence="3" id="KW-0238">DNA-binding</keyword>
<comment type="similarity">
    <text evidence="1">Belongs to the LysR transcriptional regulatory family.</text>
</comment>
<dbReference type="Pfam" id="PF00126">
    <property type="entry name" value="HTH_1"/>
    <property type="match status" value="1"/>
</dbReference>
<keyword evidence="4" id="KW-0804">Transcription</keyword>
<dbReference type="CDD" id="cd08422">
    <property type="entry name" value="PBP2_CrgA_like"/>
    <property type="match status" value="1"/>
</dbReference>
<dbReference type="InterPro" id="IPR005119">
    <property type="entry name" value="LysR_subst-bd"/>
</dbReference>
<dbReference type="Gene3D" id="3.40.190.290">
    <property type="match status" value="1"/>
</dbReference>
<dbReference type="SUPFAM" id="SSF46785">
    <property type="entry name" value="Winged helix' DNA-binding domain"/>
    <property type="match status" value="1"/>
</dbReference>
<sequence>MESLTSIECFVASAEAGSFSAAARRLGLTSAAVGKNVARLESSLGVRLFQRSTRSLRLTEAGERFLQEVSGGLSSIQSAVANLASSGGQPAGVLKVSMGTGFGREYIVPLLGGFLERYPAISPDWHFDNRPVDLITEGFDAAIGGGIELPPGIVARELAPAHRVLLASPAYLATRPPIRTPEDLVQHDGILIRSPQTGRVRAWTLRNGDGVQAPIDLKVKMTMSDPNAACEIAEMDMGITLTAMPHAVVYLDKGTLVRVLPDWYVDGGMLALYFAAARLLPAKTRVFVDYVVEHFRSEQLAQRFSAF</sequence>
<name>A0ABN4HTY0_9BURK</name>